<dbReference type="EMBL" id="LAZR01003570">
    <property type="protein sequence ID" value="KKN16900.1"/>
    <property type="molecule type" value="Genomic_DNA"/>
</dbReference>
<protein>
    <submittedName>
        <fullName evidence="1">Uncharacterized protein</fullName>
    </submittedName>
</protein>
<organism evidence="1">
    <name type="scientific">marine sediment metagenome</name>
    <dbReference type="NCBI Taxonomy" id="412755"/>
    <lineage>
        <taxon>unclassified sequences</taxon>
        <taxon>metagenomes</taxon>
        <taxon>ecological metagenomes</taxon>
    </lineage>
</organism>
<gene>
    <name evidence="1" type="ORF">LCGC14_0971050</name>
</gene>
<sequence>MAYDPNKQDAIQDNDLNRALTAHTGTAGTATTERVVSIKGKLRASSMPYTYDIAEGHIPGHISVNKFGHNSDIAGTLETVWSAGGLYPWMTVADQLEVLSGDNDDGAGALTGALTLELFGLDGSYNVQTETVILTGTTFVTTTNSYIRFFRGIVRSAGVSGWNEGIITIRDQDTNTTRGSIEALKNQTLMAVFTIPAGNVGFITSWYVGSVTSKDSEFELYIRPFGEVFQVKRNVHLVGSAYISEFDFPEMVPEKSDIEIRGLSSGGGGNVSAGFFLWYEEE</sequence>
<proteinExistence type="predicted"/>
<name>A0A0F9NBM8_9ZZZZ</name>
<comment type="caution">
    <text evidence="1">The sequence shown here is derived from an EMBL/GenBank/DDBJ whole genome shotgun (WGS) entry which is preliminary data.</text>
</comment>
<reference evidence="1" key="1">
    <citation type="journal article" date="2015" name="Nature">
        <title>Complex archaea that bridge the gap between prokaryotes and eukaryotes.</title>
        <authorList>
            <person name="Spang A."/>
            <person name="Saw J.H."/>
            <person name="Jorgensen S.L."/>
            <person name="Zaremba-Niedzwiedzka K."/>
            <person name="Martijn J."/>
            <person name="Lind A.E."/>
            <person name="van Eijk R."/>
            <person name="Schleper C."/>
            <person name="Guy L."/>
            <person name="Ettema T.J."/>
        </authorList>
    </citation>
    <scope>NUCLEOTIDE SEQUENCE</scope>
</reference>
<dbReference type="AlphaFoldDB" id="A0A0F9NBM8"/>
<evidence type="ECO:0000313" key="1">
    <source>
        <dbReference type="EMBL" id="KKN16900.1"/>
    </source>
</evidence>
<accession>A0A0F9NBM8</accession>